<dbReference type="InterPro" id="IPR000477">
    <property type="entry name" value="RT_dom"/>
</dbReference>
<evidence type="ECO:0000259" key="8">
    <source>
        <dbReference type="PROSITE" id="PS50878"/>
    </source>
</evidence>
<dbReference type="FunFam" id="3.30.70.270:FF:000026">
    <property type="entry name" value="Transposon Ty3-G Gag-Pol polyprotein"/>
    <property type="match status" value="1"/>
</dbReference>
<dbReference type="SUPFAM" id="SSF53098">
    <property type="entry name" value="Ribonuclease H-like"/>
    <property type="match status" value="2"/>
</dbReference>
<keyword evidence="1" id="KW-0808">Transferase</keyword>
<evidence type="ECO:0008006" key="12">
    <source>
        <dbReference type="Google" id="ProtNLM"/>
    </source>
</evidence>
<dbReference type="PANTHER" id="PTHR37984">
    <property type="entry name" value="PROTEIN CBG26694"/>
    <property type="match status" value="1"/>
</dbReference>
<evidence type="ECO:0000259" key="9">
    <source>
        <dbReference type="PROSITE" id="PS50994"/>
    </source>
</evidence>
<dbReference type="InterPro" id="IPR041373">
    <property type="entry name" value="RT_RNaseH"/>
</dbReference>
<organism evidence="10 11">
    <name type="scientific">Euphydryas editha</name>
    <name type="common">Edith's checkerspot</name>
    <dbReference type="NCBI Taxonomy" id="104508"/>
    <lineage>
        <taxon>Eukaryota</taxon>
        <taxon>Metazoa</taxon>
        <taxon>Ecdysozoa</taxon>
        <taxon>Arthropoda</taxon>
        <taxon>Hexapoda</taxon>
        <taxon>Insecta</taxon>
        <taxon>Pterygota</taxon>
        <taxon>Neoptera</taxon>
        <taxon>Endopterygota</taxon>
        <taxon>Lepidoptera</taxon>
        <taxon>Glossata</taxon>
        <taxon>Ditrysia</taxon>
        <taxon>Papilionoidea</taxon>
        <taxon>Nymphalidae</taxon>
        <taxon>Nymphalinae</taxon>
        <taxon>Euphydryas</taxon>
    </lineage>
</organism>
<dbReference type="InterPro" id="IPR043502">
    <property type="entry name" value="DNA/RNA_pol_sf"/>
</dbReference>
<gene>
    <name evidence="10" type="ORF">EEDITHA_LOCUS5023</name>
</gene>
<feature type="domain" description="Integrase catalytic" evidence="9">
    <location>
        <begin position="731"/>
        <end position="848"/>
    </location>
</feature>
<dbReference type="GO" id="GO:0016787">
    <property type="term" value="F:hydrolase activity"/>
    <property type="evidence" value="ECO:0007669"/>
    <property type="project" value="UniProtKB-KW"/>
</dbReference>
<evidence type="ECO:0000256" key="5">
    <source>
        <dbReference type="ARBA" id="ARBA00022801"/>
    </source>
</evidence>
<evidence type="ECO:0000313" key="11">
    <source>
        <dbReference type="Proteomes" id="UP001153954"/>
    </source>
</evidence>
<evidence type="ECO:0000313" key="10">
    <source>
        <dbReference type="EMBL" id="CAH2088910.1"/>
    </source>
</evidence>
<evidence type="ECO:0000256" key="4">
    <source>
        <dbReference type="ARBA" id="ARBA00022759"/>
    </source>
</evidence>
<dbReference type="GO" id="GO:0015074">
    <property type="term" value="P:DNA integration"/>
    <property type="evidence" value="ECO:0007669"/>
    <property type="project" value="InterPro"/>
</dbReference>
<keyword evidence="4" id="KW-0255">Endonuclease</keyword>
<evidence type="ECO:0000256" key="1">
    <source>
        <dbReference type="ARBA" id="ARBA00022679"/>
    </source>
</evidence>
<dbReference type="InterPro" id="IPR050951">
    <property type="entry name" value="Retrovirus_Pol_polyprotein"/>
</dbReference>
<dbReference type="CDD" id="cd01647">
    <property type="entry name" value="RT_LTR"/>
    <property type="match status" value="1"/>
</dbReference>
<reference evidence="10" key="1">
    <citation type="submission" date="2022-03" db="EMBL/GenBank/DDBJ databases">
        <authorList>
            <person name="Tunstrom K."/>
        </authorList>
    </citation>
    <scope>NUCLEOTIDE SEQUENCE</scope>
</reference>
<dbReference type="EMBL" id="CAKOGL010000007">
    <property type="protein sequence ID" value="CAH2088910.1"/>
    <property type="molecule type" value="Genomic_DNA"/>
</dbReference>
<keyword evidence="6" id="KW-0695">RNA-directed DNA polymerase</keyword>
<evidence type="ECO:0000256" key="3">
    <source>
        <dbReference type="ARBA" id="ARBA00022722"/>
    </source>
</evidence>
<feature type="region of interest" description="Disordered" evidence="7">
    <location>
        <begin position="1086"/>
        <end position="1107"/>
    </location>
</feature>
<evidence type="ECO:0000256" key="2">
    <source>
        <dbReference type="ARBA" id="ARBA00022695"/>
    </source>
</evidence>
<proteinExistence type="predicted"/>
<dbReference type="GO" id="GO:0003676">
    <property type="term" value="F:nucleic acid binding"/>
    <property type="evidence" value="ECO:0007669"/>
    <property type="project" value="InterPro"/>
</dbReference>
<dbReference type="PROSITE" id="PS50994">
    <property type="entry name" value="INTEGRASE"/>
    <property type="match status" value="1"/>
</dbReference>
<dbReference type="InterPro" id="IPR001584">
    <property type="entry name" value="Integrase_cat-core"/>
</dbReference>
<dbReference type="Pfam" id="PF00078">
    <property type="entry name" value="RVT_1"/>
    <property type="match status" value="1"/>
</dbReference>
<comment type="caution">
    <text evidence="10">The sequence shown here is derived from an EMBL/GenBank/DDBJ whole genome shotgun (WGS) entry which is preliminary data.</text>
</comment>
<dbReference type="Proteomes" id="UP001153954">
    <property type="component" value="Unassembled WGS sequence"/>
</dbReference>
<dbReference type="Gene3D" id="3.10.10.10">
    <property type="entry name" value="HIV Type 1 Reverse Transcriptase, subunit A, domain 1"/>
    <property type="match status" value="1"/>
</dbReference>
<keyword evidence="11" id="KW-1185">Reference proteome</keyword>
<dbReference type="Gene3D" id="1.10.340.70">
    <property type="match status" value="1"/>
</dbReference>
<keyword evidence="5" id="KW-0378">Hydrolase</keyword>
<dbReference type="Gene3D" id="3.30.420.10">
    <property type="entry name" value="Ribonuclease H-like superfamily/Ribonuclease H"/>
    <property type="match status" value="1"/>
</dbReference>
<accession>A0AAU9TWI7</accession>
<dbReference type="GO" id="GO:0004519">
    <property type="term" value="F:endonuclease activity"/>
    <property type="evidence" value="ECO:0007669"/>
    <property type="project" value="UniProtKB-KW"/>
</dbReference>
<keyword evidence="2" id="KW-0548">Nucleotidyltransferase</keyword>
<dbReference type="InterPro" id="IPR036397">
    <property type="entry name" value="RNaseH_sf"/>
</dbReference>
<dbReference type="PANTHER" id="PTHR37984:SF8">
    <property type="entry name" value="CCHC-TYPE DOMAIN-CONTAINING PROTEIN"/>
    <property type="match status" value="1"/>
</dbReference>
<dbReference type="Gene3D" id="3.30.70.270">
    <property type="match status" value="2"/>
</dbReference>
<name>A0AAU9TWI7_EUPED</name>
<keyword evidence="3" id="KW-0540">Nuclease</keyword>
<dbReference type="AlphaFoldDB" id="A0AAU9TWI7"/>
<dbReference type="Pfam" id="PF17917">
    <property type="entry name" value="RT_RNaseH"/>
    <property type="match status" value="1"/>
</dbReference>
<dbReference type="InterPro" id="IPR012337">
    <property type="entry name" value="RNaseH-like_sf"/>
</dbReference>
<dbReference type="Pfam" id="PF00665">
    <property type="entry name" value="rve"/>
    <property type="match status" value="1"/>
</dbReference>
<dbReference type="PROSITE" id="PS50878">
    <property type="entry name" value="RT_POL"/>
    <property type="match status" value="1"/>
</dbReference>
<protein>
    <recommendedName>
        <fullName evidence="12">Reverse transcriptase</fullName>
    </recommendedName>
</protein>
<dbReference type="GO" id="GO:0003964">
    <property type="term" value="F:RNA-directed DNA polymerase activity"/>
    <property type="evidence" value="ECO:0007669"/>
    <property type="project" value="UniProtKB-KW"/>
</dbReference>
<dbReference type="InterPro" id="IPR043128">
    <property type="entry name" value="Rev_trsase/Diguanyl_cyclase"/>
</dbReference>
<dbReference type="GO" id="GO:0042575">
    <property type="term" value="C:DNA polymerase complex"/>
    <property type="evidence" value="ECO:0007669"/>
    <property type="project" value="UniProtKB-ARBA"/>
</dbReference>
<dbReference type="SUPFAM" id="SSF56672">
    <property type="entry name" value="DNA/RNA polymerases"/>
    <property type="match status" value="1"/>
</dbReference>
<feature type="domain" description="Reverse transcriptase" evidence="8">
    <location>
        <begin position="206"/>
        <end position="383"/>
    </location>
</feature>
<evidence type="ECO:0000256" key="6">
    <source>
        <dbReference type="ARBA" id="ARBA00022918"/>
    </source>
</evidence>
<dbReference type="CDD" id="cd09274">
    <property type="entry name" value="RNase_HI_RT_Ty3"/>
    <property type="match status" value="1"/>
</dbReference>
<sequence length="1254" mass="143618">MEHARPPAELVLEGGPASRADSWRKWLKQFNVFLKASGVYKESKEIQASLLVNLIGSEEQFKLDSGSDLNVISLYTLKKLGYSINDLTPSNVRAQSFCGNYLTILGSIEMLWSYKGCNYLIKFVISKNDCQSVLSKDTCESLKLIKRVYCLNVDNYSDLFHGVGKLPGKYKIILKDNVCPSVCPVRKIPLGIRDKLKSELEKMENMEIIRKVSHPTPWVNAIVLPAKKDGSVRVCLDPRPLNLAIRRAHYPLPTLTEIATKLHGAKYFSKLDARSGFWMVQLDDESADLCTFGTPFGRYQFLRLPYGISCASEVFHAKIRQILEDLDGVHSFIDDIIVHGCSKEEHDLRLKRLLDRARDVGIRFNRDKCEFCVEQVTYLGHTFSVRGMQIDFNKVRAIKDMPSPNDRSSLERFLGMTNYLSKFIPNYANIVSPLRHLLKRDIDWHWEYTHENIVLHLKDKLSNAPVLALYSASEPVLLTVDASARALGAALMQAGRPVEYASLTLTDTQSRYAQIEKEMLAIVFALERFHQYVYGRSDVVVETDHKPLESLFKKPLDSVPMRIQRMMLRIQCYDFIVVYKPGKYMFVADTLSRAALPELMHDRVSLEVDAQSCYLINHVQFSDSKMKTIRNMTNNDRECEMLINYTLNGWPRYKSDTDNLVRCHWSYRASFEYVDGVLFKDNLVFIPYALRKDMLDRVHEGHLGIDRCKRRARDVMFWNEVCPLTNMGTHAVITALKDQFARHGIPVELVTDNGPAYTSREFRKFCSTWCFTHITTSPYYAQANGLSVRAVQTVKNIIKKSLESGSDYYLGLLNLRTTPRNGVSSPAQLLMGRRLNTRLPVHFDKLRPERNNISDYENILQNKARSKQHYDLHSRNLPPLKVNHGANLLRHFYTQHRLEYEKIQKRNLANNNKENVTPTTSKTTLSVVIENCTNLVTVHGRPFSILEDEAFKNIIALIPNLTKKDCSGINKKNIKTNIQEKAYEVRRKIHDEIKDKLISLKIDVASVKSRRFLGVNIQYILDDKIIMSNLGVLEFHGRNTAAFLKESVILIISRYGIELKQLYSLTSDNGANMLSMSRQLHQDLQESFDTQDTSDSELPGSEEHTEEDVEFEQLMRDVDILDFGEVGGAEPPKMTAVRCAAHTLQLSVRDACVQLEHLFDRCRRVARALRSPNNALRIRENELPQAIIDCPTRWGSTADMIERILKLKKFLSQQADPILQTLNMDNSWEKLDDCLKALTPCCVLSKVLQKWTTG</sequence>
<dbReference type="FunFam" id="3.30.420.10:FF:000063">
    <property type="entry name" value="Retrovirus-related Pol polyprotein from transposon 297-like Protein"/>
    <property type="match status" value="1"/>
</dbReference>
<evidence type="ECO:0000256" key="7">
    <source>
        <dbReference type="SAM" id="MobiDB-lite"/>
    </source>
</evidence>